<accession>A0A8E8PBF9</accession>
<dbReference type="InterPro" id="IPR009061">
    <property type="entry name" value="DNA-bd_dom_put_sf"/>
</dbReference>
<feature type="domain" description="Helix-turn-helix" evidence="1">
    <location>
        <begin position="5"/>
        <end position="54"/>
    </location>
</feature>
<keyword evidence="3" id="KW-1185">Reference proteome</keyword>
<dbReference type="InterPro" id="IPR010093">
    <property type="entry name" value="SinI_DNA-bd"/>
</dbReference>
<sequence>MSEQYYTIKEVATQLKVSERTVHNWIKKEQLASYKVGRLTRISEEQLKAYLEKEKQ</sequence>
<dbReference type="EMBL" id="MZ089979">
    <property type="protein sequence ID" value="QWE49653.1"/>
    <property type="molecule type" value="Genomic_DNA"/>
</dbReference>
<reference evidence="2" key="1">
    <citation type="submission" date="2021-05" db="EMBL/GenBank/DDBJ databases">
        <title>Comparative Genomics of Plasmidial Prophages Sato and Sole Expands the Genetic Diversity found in the Genus Betatectivirus.</title>
        <authorList>
            <person name="Gillis A."/>
            <person name="Hock L."/>
            <person name="Mahillon J."/>
        </authorList>
    </citation>
    <scope>NUCLEOTIDE SEQUENCE</scope>
    <source>
        <strain evidence="2">Sole</strain>
    </source>
</reference>
<dbReference type="SUPFAM" id="SSF46955">
    <property type="entry name" value="Putative DNA-binding domain"/>
    <property type="match status" value="1"/>
</dbReference>
<protein>
    <submittedName>
        <fullName evidence="2">Putative MerR-family transcriptional regulator</fullName>
    </submittedName>
</protein>
<name>A0A8E8PBF9_9VIRU</name>
<proteinExistence type="predicted"/>
<dbReference type="Pfam" id="PF12728">
    <property type="entry name" value="HTH_17"/>
    <property type="match status" value="1"/>
</dbReference>
<dbReference type="InterPro" id="IPR041657">
    <property type="entry name" value="HTH_17"/>
</dbReference>
<dbReference type="NCBIfam" id="TIGR01764">
    <property type="entry name" value="excise"/>
    <property type="match status" value="1"/>
</dbReference>
<dbReference type="Proteomes" id="UP000683116">
    <property type="component" value="Segment"/>
</dbReference>
<dbReference type="Gene3D" id="1.10.1660.10">
    <property type="match status" value="1"/>
</dbReference>
<gene>
    <name evidence="2" type="ORF">Sole_gp01</name>
</gene>
<evidence type="ECO:0000313" key="2">
    <source>
        <dbReference type="EMBL" id="QWE49653.1"/>
    </source>
</evidence>
<evidence type="ECO:0000313" key="3">
    <source>
        <dbReference type="Proteomes" id="UP000683116"/>
    </source>
</evidence>
<evidence type="ECO:0000259" key="1">
    <source>
        <dbReference type="Pfam" id="PF12728"/>
    </source>
</evidence>
<organism evidence="2 3">
    <name type="scientific">Bacillus phage Sole</name>
    <dbReference type="NCBI Taxonomy" id="1260287"/>
    <lineage>
        <taxon>Viruses</taxon>
        <taxon>Varidnaviria</taxon>
        <taxon>Bamfordvirae</taxon>
        <taxon>Preplasmiviricota</taxon>
        <taxon>Prepoliviricotina</taxon>
        <taxon>Tectiliviricetes</taxon>
        <taxon>Kalamavirales</taxon>
        <taxon>Tectiviridae</taxon>
        <taxon>Betatectivirus</taxon>
        <taxon>Betatectivirus sole</taxon>
    </lineage>
</organism>
<dbReference type="GO" id="GO:0003677">
    <property type="term" value="F:DNA binding"/>
    <property type="evidence" value="ECO:0007669"/>
    <property type="project" value="InterPro"/>
</dbReference>